<evidence type="ECO:0000313" key="5">
    <source>
        <dbReference type="EMBL" id="MFD2646828.1"/>
    </source>
</evidence>
<dbReference type="CDD" id="cd06279">
    <property type="entry name" value="PBP1_LacI-like"/>
    <property type="match status" value="1"/>
</dbReference>
<dbReference type="Gene3D" id="3.40.50.2300">
    <property type="match status" value="2"/>
</dbReference>
<dbReference type="InterPro" id="IPR046335">
    <property type="entry name" value="LacI/GalR-like_sensor"/>
</dbReference>
<dbReference type="SUPFAM" id="SSF47413">
    <property type="entry name" value="lambda repressor-like DNA-binding domains"/>
    <property type="match status" value="1"/>
</dbReference>
<evidence type="ECO:0000256" key="2">
    <source>
        <dbReference type="ARBA" id="ARBA00023125"/>
    </source>
</evidence>
<evidence type="ECO:0000256" key="3">
    <source>
        <dbReference type="ARBA" id="ARBA00023163"/>
    </source>
</evidence>
<evidence type="ECO:0000256" key="1">
    <source>
        <dbReference type="ARBA" id="ARBA00023015"/>
    </source>
</evidence>
<dbReference type="PROSITE" id="PS50932">
    <property type="entry name" value="HTH_LACI_2"/>
    <property type="match status" value="1"/>
</dbReference>
<protein>
    <submittedName>
        <fullName evidence="5">LacI family DNA-binding transcriptional regulator</fullName>
    </submittedName>
</protein>
<dbReference type="SMART" id="SM00354">
    <property type="entry name" value="HTH_LACI"/>
    <property type="match status" value="1"/>
</dbReference>
<dbReference type="SUPFAM" id="SSF53822">
    <property type="entry name" value="Periplasmic binding protein-like I"/>
    <property type="match status" value="1"/>
</dbReference>
<keyword evidence="2 5" id="KW-0238">DNA-binding</keyword>
<comment type="caution">
    <text evidence="5">The sequence shown here is derived from an EMBL/GenBank/DDBJ whole genome shotgun (WGS) entry which is preliminary data.</text>
</comment>
<accession>A0ABW5QGB6</accession>
<feature type="domain" description="HTH lacI-type" evidence="4">
    <location>
        <begin position="11"/>
        <end position="66"/>
    </location>
</feature>
<keyword evidence="3" id="KW-0804">Transcription</keyword>
<reference evidence="6" key="1">
    <citation type="journal article" date="2019" name="Int. J. Syst. Evol. Microbiol.">
        <title>The Global Catalogue of Microorganisms (GCM) 10K type strain sequencing project: providing services to taxonomists for standard genome sequencing and annotation.</title>
        <authorList>
            <consortium name="The Broad Institute Genomics Platform"/>
            <consortium name="The Broad Institute Genome Sequencing Center for Infectious Disease"/>
            <person name="Wu L."/>
            <person name="Ma J."/>
        </authorList>
    </citation>
    <scope>NUCLEOTIDE SEQUENCE [LARGE SCALE GENOMIC DNA]</scope>
    <source>
        <strain evidence="6">CCM 7427</strain>
    </source>
</reference>
<evidence type="ECO:0000313" key="6">
    <source>
        <dbReference type="Proteomes" id="UP001597521"/>
    </source>
</evidence>
<dbReference type="InterPro" id="IPR028082">
    <property type="entry name" value="Peripla_BP_I"/>
</dbReference>
<dbReference type="CDD" id="cd01392">
    <property type="entry name" value="HTH_LacI"/>
    <property type="match status" value="1"/>
</dbReference>
<keyword evidence="1" id="KW-0805">Transcription regulation</keyword>
<gene>
    <name evidence="5" type="ORF">ACFSX5_03360</name>
</gene>
<organism evidence="5 6">
    <name type="scientific">Devosia albogilva</name>
    <dbReference type="NCBI Taxonomy" id="429726"/>
    <lineage>
        <taxon>Bacteria</taxon>
        <taxon>Pseudomonadati</taxon>
        <taxon>Pseudomonadota</taxon>
        <taxon>Alphaproteobacteria</taxon>
        <taxon>Hyphomicrobiales</taxon>
        <taxon>Devosiaceae</taxon>
        <taxon>Devosia</taxon>
    </lineage>
</organism>
<dbReference type="RefSeq" id="WP_386831767.1">
    <property type="nucleotide sequence ID" value="NZ_JBHUNP010000001.1"/>
</dbReference>
<dbReference type="Proteomes" id="UP001597521">
    <property type="component" value="Unassembled WGS sequence"/>
</dbReference>
<dbReference type="InterPro" id="IPR010982">
    <property type="entry name" value="Lambda_DNA-bd_dom_sf"/>
</dbReference>
<dbReference type="GO" id="GO:0003677">
    <property type="term" value="F:DNA binding"/>
    <property type="evidence" value="ECO:0007669"/>
    <property type="project" value="UniProtKB-KW"/>
</dbReference>
<dbReference type="PANTHER" id="PTHR30146:SF138">
    <property type="entry name" value="TRANSCRIPTIONAL REGULATORY PROTEIN"/>
    <property type="match status" value="1"/>
</dbReference>
<dbReference type="Gene3D" id="1.10.260.40">
    <property type="entry name" value="lambda repressor-like DNA-binding domains"/>
    <property type="match status" value="1"/>
</dbReference>
<evidence type="ECO:0000259" key="4">
    <source>
        <dbReference type="PROSITE" id="PS50932"/>
    </source>
</evidence>
<dbReference type="Pfam" id="PF13377">
    <property type="entry name" value="Peripla_BP_3"/>
    <property type="match status" value="1"/>
</dbReference>
<dbReference type="PANTHER" id="PTHR30146">
    <property type="entry name" value="LACI-RELATED TRANSCRIPTIONAL REPRESSOR"/>
    <property type="match status" value="1"/>
</dbReference>
<proteinExistence type="predicted"/>
<keyword evidence="6" id="KW-1185">Reference proteome</keyword>
<dbReference type="Pfam" id="PF00356">
    <property type="entry name" value="LacI"/>
    <property type="match status" value="1"/>
</dbReference>
<name>A0ABW5QGB6_9HYPH</name>
<dbReference type="InterPro" id="IPR000843">
    <property type="entry name" value="HTH_LacI"/>
</dbReference>
<sequence>MARKVAAEDGVKLRDVAREAGVSQGTASNVFNKPELVREEVRERVLAVAEKLGYGGPSVAGRLLRAGRVNAVGVAAIEPLSYFFEDLWARDLLKHISDICDAQGAGVALVSALSEERVDWNIQSAVVDGFILLCVEGGERLVEVTRARKLPYVALAIGAGDTTVPAIGVDNVLGARLAAEHLIELGHRRFGILSTELSPKHAGRVTPAEIEAALYSTSRDRAHGYWQALEAAGIGRETVPVFETQAASATIAAAMEGLFSGPGTPTAILAMSDRVAMQAIDWLFRNGRTVPGDVSVVGFDGVPESAVSTPKLTTVEQPMAEIARRAVDAALGGVQVEGRYLLTPKLVVRETTAVPQ</sequence>
<dbReference type="EMBL" id="JBHUNP010000001">
    <property type="protein sequence ID" value="MFD2646828.1"/>
    <property type="molecule type" value="Genomic_DNA"/>
</dbReference>